<organism evidence="2 3">
    <name type="scientific">Actinoplanes campanulatus</name>
    <dbReference type="NCBI Taxonomy" id="113559"/>
    <lineage>
        <taxon>Bacteria</taxon>
        <taxon>Bacillati</taxon>
        <taxon>Actinomycetota</taxon>
        <taxon>Actinomycetes</taxon>
        <taxon>Micromonosporales</taxon>
        <taxon>Micromonosporaceae</taxon>
        <taxon>Actinoplanes</taxon>
    </lineage>
</organism>
<keyword evidence="1" id="KW-1133">Transmembrane helix</keyword>
<keyword evidence="1" id="KW-0812">Transmembrane</keyword>
<gene>
    <name evidence="2" type="ORF">FHR83_002595</name>
</gene>
<dbReference type="Proteomes" id="UP000590749">
    <property type="component" value="Unassembled WGS sequence"/>
</dbReference>
<accession>A0A7W5FE40</accession>
<evidence type="ECO:0000256" key="1">
    <source>
        <dbReference type="SAM" id="Phobius"/>
    </source>
</evidence>
<evidence type="ECO:0000313" key="3">
    <source>
        <dbReference type="Proteomes" id="UP000590749"/>
    </source>
</evidence>
<feature type="transmembrane region" description="Helical" evidence="1">
    <location>
        <begin position="43"/>
        <end position="64"/>
    </location>
</feature>
<sequence>MTTPGRPEPPERSEREVRFRRAERRREKIYHDIQRDRAGNHRIPTWVLATVLALILAGWAYLIITS</sequence>
<reference evidence="2 3" key="1">
    <citation type="submission" date="2020-08" db="EMBL/GenBank/DDBJ databases">
        <title>Genomic Encyclopedia of Type Strains, Phase III (KMG-III): the genomes of soil and plant-associated and newly described type strains.</title>
        <authorList>
            <person name="Whitman W."/>
        </authorList>
    </citation>
    <scope>NUCLEOTIDE SEQUENCE [LARGE SCALE GENOMIC DNA]</scope>
    <source>
        <strain evidence="2 3">CECT 3287</strain>
    </source>
</reference>
<proteinExistence type="predicted"/>
<dbReference type="EMBL" id="JACHXF010000004">
    <property type="protein sequence ID" value="MBB3094932.1"/>
    <property type="molecule type" value="Genomic_DNA"/>
</dbReference>
<comment type="caution">
    <text evidence="2">The sequence shown here is derived from an EMBL/GenBank/DDBJ whole genome shotgun (WGS) entry which is preliminary data.</text>
</comment>
<keyword evidence="3" id="KW-1185">Reference proteome</keyword>
<dbReference type="RefSeq" id="WP_183219196.1">
    <property type="nucleotide sequence ID" value="NZ_BMPW01000003.1"/>
</dbReference>
<evidence type="ECO:0000313" key="2">
    <source>
        <dbReference type="EMBL" id="MBB3094932.1"/>
    </source>
</evidence>
<name>A0A7W5FE40_9ACTN</name>
<keyword evidence="1" id="KW-0472">Membrane</keyword>
<protein>
    <submittedName>
        <fullName evidence="2">Uncharacterized protein</fullName>
    </submittedName>
</protein>
<dbReference type="AlphaFoldDB" id="A0A7W5FE40"/>